<keyword evidence="3" id="KW-0159">Chromosome partition</keyword>
<sequence>MKKINSEQLKQLIEATIFVSDQPVSVDKLKNTVLADFTVSDKAIQSALNALQLDYRPRGIQLVEVASGYRFQSLDSLSPWLSRLWQETSPKYSRAMLETLALIAYRQPITRGEIEQVRGVAVSSNIIKTLTEREWIKVIGHKEVPGRPALYATTKQFLDYFSLKSLSDLPNAEEFMASLDATQNVTHVLHDDTGSQAEGDSDNQKESIH</sequence>
<dbReference type="InterPro" id="IPR036390">
    <property type="entry name" value="WH_DNA-bd_sf"/>
</dbReference>
<evidence type="ECO:0000256" key="1">
    <source>
        <dbReference type="ARBA" id="ARBA00022490"/>
    </source>
</evidence>
<dbReference type="Proteomes" id="UP000238949">
    <property type="component" value="Unassembled WGS sequence"/>
</dbReference>
<name>A0A2S9VB51_9ALTE</name>
<evidence type="ECO:0000256" key="3">
    <source>
        <dbReference type="ARBA" id="ARBA00022829"/>
    </source>
</evidence>
<dbReference type="PANTHER" id="PTHR34298:SF2">
    <property type="entry name" value="SEGREGATION AND CONDENSATION PROTEIN B"/>
    <property type="match status" value="1"/>
</dbReference>
<keyword evidence="4" id="KW-0131">Cell cycle</keyword>
<dbReference type="GO" id="GO:0051304">
    <property type="term" value="P:chromosome separation"/>
    <property type="evidence" value="ECO:0007669"/>
    <property type="project" value="InterPro"/>
</dbReference>
<dbReference type="InterPro" id="IPR005234">
    <property type="entry name" value="ScpB_csome_segregation"/>
</dbReference>
<dbReference type="PIRSF" id="PIRSF019345">
    <property type="entry name" value="ScpB"/>
    <property type="match status" value="1"/>
</dbReference>
<protein>
    <submittedName>
        <fullName evidence="5">SMC-Scp complex subunit ScpB</fullName>
    </submittedName>
</protein>
<evidence type="ECO:0000256" key="4">
    <source>
        <dbReference type="ARBA" id="ARBA00023306"/>
    </source>
</evidence>
<comment type="caution">
    <text evidence="5">The sequence shown here is derived from an EMBL/GenBank/DDBJ whole genome shotgun (WGS) entry which is preliminary data.</text>
</comment>
<keyword evidence="1" id="KW-0963">Cytoplasm</keyword>
<dbReference type="AlphaFoldDB" id="A0A2S9VB51"/>
<dbReference type="InterPro" id="IPR036388">
    <property type="entry name" value="WH-like_DNA-bd_sf"/>
</dbReference>
<accession>A0A2S9VB51</accession>
<dbReference type="PANTHER" id="PTHR34298">
    <property type="entry name" value="SEGREGATION AND CONDENSATION PROTEIN B"/>
    <property type="match status" value="1"/>
</dbReference>
<dbReference type="NCBIfam" id="TIGR00281">
    <property type="entry name" value="SMC-Scp complex subunit ScpB"/>
    <property type="match status" value="1"/>
</dbReference>
<keyword evidence="6" id="KW-1185">Reference proteome</keyword>
<dbReference type="OrthoDB" id="9806226at2"/>
<dbReference type="EMBL" id="PVNP01000089">
    <property type="protein sequence ID" value="PRO73688.1"/>
    <property type="molecule type" value="Genomic_DNA"/>
</dbReference>
<dbReference type="Pfam" id="PF04079">
    <property type="entry name" value="SMC_ScpB"/>
    <property type="match status" value="1"/>
</dbReference>
<evidence type="ECO:0000313" key="6">
    <source>
        <dbReference type="Proteomes" id="UP000238949"/>
    </source>
</evidence>
<keyword evidence="2" id="KW-0132">Cell division</keyword>
<dbReference type="Gene3D" id="1.10.10.10">
    <property type="entry name" value="Winged helix-like DNA-binding domain superfamily/Winged helix DNA-binding domain"/>
    <property type="match status" value="2"/>
</dbReference>
<evidence type="ECO:0000313" key="5">
    <source>
        <dbReference type="EMBL" id="PRO73688.1"/>
    </source>
</evidence>
<evidence type="ECO:0000256" key="2">
    <source>
        <dbReference type="ARBA" id="ARBA00022618"/>
    </source>
</evidence>
<proteinExistence type="predicted"/>
<dbReference type="RefSeq" id="WP_105934433.1">
    <property type="nucleotide sequence ID" value="NZ_PVNP01000089.1"/>
</dbReference>
<reference evidence="6" key="1">
    <citation type="journal article" date="2020" name="Int. J. Syst. Evol. Microbiol.">
        <title>Alteromonas alba sp. nov., a marine bacterium isolated from the seawater of the West Pacific Ocean.</title>
        <authorList>
            <person name="Sun C."/>
            <person name="Wu Y.-H."/>
            <person name="Xamxidin M."/>
            <person name="Cheng H."/>
            <person name="Xu X.-W."/>
        </authorList>
    </citation>
    <scope>NUCLEOTIDE SEQUENCE [LARGE SCALE GENOMIC DNA]</scope>
    <source>
        <strain evidence="6">190</strain>
    </source>
</reference>
<dbReference type="SUPFAM" id="SSF46785">
    <property type="entry name" value="Winged helix' DNA-binding domain"/>
    <property type="match status" value="2"/>
</dbReference>
<dbReference type="GO" id="GO:0051301">
    <property type="term" value="P:cell division"/>
    <property type="evidence" value="ECO:0007669"/>
    <property type="project" value="UniProtKB-KW"/>
</dbReference>
<gene>
    <name evidence="5" type="primary">scpB</name>
    <name evidence="5" type="ORF">C6Y40_09780</name>
</gene>
<organism evidence="5 6">
    <name type="scientific">Alteromonas alba</name>
    <dbReference type="NCBI Taxonomy" id="2079529"/>
    <lineage>
        <taxon>Bacteria</taxon>
        <taxon>Pseudomonadati</taxon>
        <taxon>Pseudomonadota</taxon>
        <taxon>Gammaproteobacteria</taxon>
        <taxon>Alteromonadales</taxon>
        <taxon>Alteromonadaceae</taxon>
        <taxon>Alteromonas/Salinimonas group</taxon>
        <taxon>Alteromonas</taxon>
    </lineage>
</organism>